<accession>A0A482VEC6</accession>
<dbReference type="STRING" id="1661398.A0A482VEC6"/>
<dbReference type="EMBL" id="QDEB01109959">
    <property type="protein sequence ID" value="RZB62210.1"/>
    <property type="molecule type" value="Genomic_DNA"/>
</dbReference>
<dbReference type="Gene3D" id="3.30.420.10">
    <property type="entry name" value="Ribonuclease H-like superfamily/Ribonuclease H"/>
    <property type="match status" value="1"/>
</dbReference>
<dbReference type="Pfam" id="PF13358">
    <property type="entry name" value="DDE_3"/>
    <property type="match status" value="1"/>
</dbReference>
<comment type="caution">
    <text evidence="2">The sequence shown here is derived from an EMBL/GenBank/DDBJ whole genome shotgun (WGS) entry which is preliminary data.</text>
</comment>
<organism evidence="2 3">
    <name type="scientific">Asbolus verrucosus</name>
    <name type="common">Desert ironclad beetle</name>
    <dbReference type="NCBI Taxonomy" id="1661398"/>
    <lineage>
        <taxon>Eukaryota</taxon>
        <taxon>Metazoa</taxon>
        <taxon>Ecdysozoa</taxon>
        <taxon>Arthropoda</taxon>
        <taxon>Hexapoda</taxon>
        <taxon>Insecta</taxon>
        <taxon>Pterygota</taxon>
        <taxon>Neoptera</taxon>
        <taxon>Endopterygota</taxon>
        <taxon>Coleoptera</taxon>
        <taxon>Polyphaga</taxon>
        <taxon>Cucujiformia</taxon>
        <taxon>Tenebrionidae</taxon>
        <taxon>Pimeliinae</taxon>
        <taxon>Asbolus</taxon>
    </lineage>
</organism>
<gene>
    <name evidence="2" type="ORF">BDFB_013707</name>
</gene>
<reference evidence="2 3" key="1">
    <citation type="submission" date="2017-03" db="EMBL/GenBank/DDBJ databases">
        <title>Genome of the blue death feigning beetle - Asbolus verrucosus.</title>
        <authorList>
            <person name="Rider S.D."/>
        </authorList>
    </citation>
    <scope>NUCLEOTIDE SEQUENCE [LARGE SCALE GENOMIC DNA]</scope>
    <source>
        <strain evidence="2">Butters</strain>
        <tissue evidence="2">Head and leg muscle</tissue>
    </source>
</reference>
<dbReference type="Proteomes" id="UP000292052">
    <property type="component" value="Unassembled WGS sequence"/>
</dbReference>
<dbReference type="InterPro" id="IPR036397">
    <property type="entry name" value="RNaseH_sf"/>
</dbReference>
<evidence type="ECO:0000313" key="3">
    <source>
        <dbReference type="Proteomes" id="UP000292052"/>
    </source>
</evidence>
<protein>
    <submittedName>
        <fullName evidence="2">HTH Tnp Tc3 2 domain containing protein</fullName>
    </submittedName>
</protein>
<evidence type="ECO:0000259" key="1">
    <source>
        <dbReference type="Pfam" id="PF13358"/>
    </source>
</evidence>
<proteinExistence type="predicted"/>
<feature type="non-terminal residue" evidence="2">
    <location>
        <position position="186"/>
    </location>
</feature>
<dbReference type="AlphaFoldDB" id="A0A482VEC6"/>
<evidence type="ECO:0000313" key="2">
    <source>
        <dbReference type="EMBL" id="RZB62210.1"/>
    </source>
</evidence>
<feature type="non-terminal residue" evidence="2">
    <location>
        <position position="1"/>
    </location>
</feature>
<dbReference type="InterPro" id="IPR038717">
    <property type="entry name" value="Tc1-like_DDE_dom"/>
</dbReference>
<keyword evidence="3" id="KW-1185">Reference proteome</keyword>
<feature type="domain" description="Tc1-like transposase DDE" evidence="1">
    <location>
        <begin position="68"/>
        <end position="139"/>
    </location>
</feature>
<sequence>QTGVASRRPRSGARHVTTPRVDRFLIIQARRQPFAIARQHLQSLSNVTGTRISDQTVRNRLREEEEIIMEYVVPRTNAIGRENLIFLDNARPHRAQNVILALSNNEMNLLPLPPLSPELNPIEHVWNMLQNHLNSHDPHPRTVRELGDILPDLCHEIPQEQIDNCIESMPNKCPAVIEAQGASIRY</sequence>
<dbReference type="GO" id="GO:0003676">
    <property type="term" value="F:nucleic acid binding"/>
    <property type="evidence" value="ECO:0007669"/>
    <property type="project" value="InterPro"/>
</dbReference>
<name>A0A482VEC6_ASBVE</name>
<dbReference type="OrthoDB" id="6779799at2759"/>